<reference evidence="3" key="1">
    <citation type="journal article" date="2019" name="Int. J. Syst. Evol. Microbiol.">
        <title>The Global Catalogue of Microorganisms (GCM) 10K type strain sequencing project: providing services to taxonomists for standard genome sequencing and annotation.</title>
        <authorList>
            <consortium name="The Broad Institute Genomics Platform"/>
            <consortium name="The Broad Institute Genome Sequencing Center for Infectious Disease"/>
            <person name="Wu L."/>
            <person name="Ma J."/>
        </authorList>
    </citation>
    <scope>NUCLEOTIDE SEQUENCE [LARGE SCALE GENOMIC DNA]</scope>
    <source>
        <strain evidence="3">JCM 17342</strain>
    </source>
</reference>
<protein>
    <recommendedName>
        <fullName evidence="4">Secreted protein</fullName>
    </recommendedName>
</protein>
<comment type="caution">
    <text evidence="2">The sequence shown here is derived from an EMBL/GenBank/DDBJ whole genome shotgun (WGS) entry which is preliminary data.</text>
</comment>
<proteinExistence type="predicted"/>
<keyword evidence="1" id="KW-0472">Membrane</keyword>
<gene>
    <name evidence="2" type="ORF">GCM10022247_25820</name>
</gene>
<sequence length="80" mass="9159">MAVPQEGNEITRTALALFAGAASVWVVERLLRIHRQRVAALAEYDRVRERSVVREHALCVELTQVNRRVAEIQRLLEQPV</sequence>
<evidence type="ECO:0008006" key="4">
    <source>
        <dbReference type="Google" id="ProtNLM"/>
    </source>
</evidence>
<feature type="transmembrane region" description="Helical" evidence="1">
    <location>
        <begin position="12"/>
        <end position="31"/>
    </location>
</feature>
<organism evidence="2 3">
    <name type="scientific">Allokutzneria multivorans</name>
    <dbReference type="NCBI Taxonomy" id="1142134"/>
    <lineage>
        <taxon>Bacteria</taxon>
        <taxon>Bacillati</taxon>
        <taxon>Actinomycetota</taxon>
        <taxon>Actinomycetes</taxon>
        <taxon>Pseudonocardiales</taxon>
        <taxon>Pseudonocardiaceae</taxon>
        <taxon>Allokutzneria</taxon>
    </lineage>
</organism>
<evidence type="ECO:0000256" key="1">
    <source>
        <dbReference type="SAM" id="Phobius"/>
    </source>
</evidence>
<name>A0ABP7RXT7_9PSEU</name>
<keyword evidence="3" id="KW-1185">Reference proteome</keyword>
<accession>A0ABP7RXT7</accession>
<dbReference type="RefSeq" id="WP_344874216.1">
    <property type="nucleotide sequence ID" value="NZ_BAABAL010000007.1"/>
</dbReference>
<evidence type="ECO:0000313" key="3">
    <source>
        <dbReference type="Proteomes" id="UP001501747"/>
    </source>
</evidence>
<dbReference type="EMBL" id="BAABAL010000007">
    <property type="protein sequence ID" value="GAA4003743.1"/>
    <property type="molecule type" value="Genomic_DNA"/>
</dbReference>
<keyword evidence="1" id="KW-0812">Transmembrane</keyword>
<keyword evidence="1" id="KW-1133">Transmembrane helix</keyword>
<dbReference type="Proteomes" id="UP001501747">
    <property type="component" value="Unassembled WGS sequence"/>
</dbReference>
<evidence type="ECO:0000313" key="2">
    <source>
        <dbReference type="EMBL" id="GAA4003743.1"/>
    </source>
</evidence>